<proteinExistence type="predicted"/>
<accession>A0ACC1CKH7</accession>
<evidence type="ECO:0000313" key="1">
    <source>
        <dbReference type="EMBL" id="KAJ0172015.1"/>
    </source>
</evidence>
<comment type="caution">
    <text evidence="1">The sequence shown here is derived from an EMBL/GenBank/DDBJ whole genome shotgun (WGS) entry which is preliminary data.</text>
</comment>
<reference evidence="1 2" key="1">
    <citation type="journal article" date="2021" name="Front. Genet.">
        <title>Chromosome-Level Genome Assembly Reveals Significant Gene Expansion in the Toll and IMD Signaling Pathways of Dendrolimus kikuchii.</title>
        <authorList>
            <person name="Zhou J."/>
            <person name="Wu P."/>
            <person name="Xiong Z."/>
            <person name="Liu N."/>
            <person name="Zhao N."/>
            <person name="Ji M."/>
            <person name="Qiu Y."/>
            <person name="Yang B."/>
        </authorList>
    </citation>
    <scope>NUCLEOTIDE SEQUENCE [LARGE SCALE GENOMIC DNA]</scope>
    <source>
        <strain evidence="1">Ann1</strain>
    </source>
</reference>
<sequence length="625" mass="70013">MIRVRLAEENCPGNIQRILGSYLENRSVSLRYLGEEVERQTTKGCVQGSIGGPILWDLLLDPLLKGLEVRGDYVQAFADDVVLLIDGDSGSSIERRANAALSYVQEWGVRNKLKFAAHKTKAVTFTRKLKYDTPRLSMGGVSIEMASEVKVLGVTIDSSLTFNSHIRSVCAKAIKFQKQLSRAAKVTWGLNPEIVRIMYTAVLEPVILYAASVWAPSATKLGVRKQLNMVQRGFAQKMCRAYKTVSLNSAMVLAGLLPLDLRIKEVASLYEAKRGVEQPMLGDREMETRVAYANTTHPASQIELQFGCLMDQEQVDAQRHQAVRIFTDGSLIEGQVGASLSFWNNEVETKSRKIKLASFCTVYQAELLAIREATASARKRSERSFGIYSDSRSALQSLCCWGSVNPLAFEARENIRRCVLDGKQVSLYWVKAHVDVRENERADELAKAAALSLKVKPLYDKCPVSFVKRQFRMGTVDEWNRRYCQESTASVTKLFFPEVTRAFKLVRQIGLTGLHTQLFTGHGGFSEYLNRFGCKENPSCICDEEQQEDVPHLIFWCPVYARERHDCESRLQVEIHFENMHELIGGPPLKQGRPLLSGPGESYPALRGSRGCLSRPLAALVRAEA</sequence>
<gene>
    <name evidence="1" type="ORF">K1T71_012778</name>
</gene>
<dbReference type="EMBL" id="CM034409">
    <property type="protein sequence ID" value="KAJ0172015.1"/>
    <property type="molecule type" value="Genomic_DNA"/>
</dbReference>
<organism evidence="1 2">
    <name type="scientific">Dendrolimus kikuchii</name>
    <dbReference type="NCBI Taxonomy" id="765133"/>
    <lineage>
        <taxon>Eukaryota</taxon>
        <taxon>Metazoa</taxon>
        <taxon>Ecdysozoa</taxon>
        <taxon>Arthropoda</taxon>
        <taxon>Hexapoda</taxon>
        <taxon>Insecta</taxon>
        <taxon>Pterygota</taxon>
        <taxon>Neoptera</taxon>
        <taxon>Endopterygota</taxon>
        <taxon>Lepidoptera</taxon>
        <taxon>Glossata</taxon>
        <taxon>Ditrysia</taxon>
        <taxon>Bombycoidea</taxon>
        <taxon>Lasiocampidae</taxon>
        <taxon>Dendrolimus</taxon>
    </lineage>
</organism>
<dbReference type="Proteomes" id="UP000824533">
    <property type="component" value="Linkage Group LG23"/>
</dbReference>
<name>A0ACC1CKH7_9NEOP</name>
<evidence type="ECO:0000313" key="2">
    <source>
        <dbReference type="Proteomes" id="UP000824533"/>
    </source>
</evidence>
<protein>
    <submittedName>
        <fullName evidence="1">Uncharacterized protein</fullName>
    </submittedName>
</protein>
<keyword evidence="2" id="KW-1185">Reference proteome</keyword>